<keyword evidence="3" id="KW-1185">Reference proteome</keyword>
<comment type="caution">
    <text evidence="2">The sequence shown here is derived from an EMBL/GenBank/DDBJ whole genome shotgun (WGS) entry which is preliminary data.</text>
</comment>
<gene>
    <name evidence="2" type="ORF">KK062_29595</name>
</gene>
<accession>A0AAP2E3K1</accession>
<reference evidence="2 3" key="1">
    <citation type="submission" date="2021-05" db="EMBL/GenBank/DDBJ databases">
        <title>A Polyphasic approach of four new species of the genus Ohtaekwangia: Ohtaekwangia histidinii sp. nov., Ohtaekwangia cretensis sp. nov., Ohtaekwangia indiensis sp. nov., Ohtaekwangia reichenbachii sp. nov. from diverse environment.</title>
        <authorList>
            <person name="Octaviana S."/>
        </authorList>
    </citation>
    <scope>NUCLEOTIDE SEQUENCE [LARGE SCALE GENOMIC DNA]</scope>
    <source>
        <strain evidence="2 3">PWU5</strain>
    </source>
</reference>
<dbReference type="Pfam" id="PF04326">
    <property type="entry name" value="SLFN_AlbA_2"/>
    <property type="match status" value="1"/>
</dbReference>
<evidence type="ECO:0000313" key="2">
    <source>
        <dbReference type="EMBL" id="MBT1712433.1"/>
    </source>
</evidence>
<evidence type="ECO:0000259" key="1">
    <source>
        <dbReference type="Pfam" id="PF04326"/>
    </source>
</evidence>
<proteinExistence type="predicted"/>
<dbReference type="Gene3D" id="3.30.950.30">
    <property type="entry name" value="Schlafen, AAA domain"/>
    <property type="match status" value="1"/>
</dbReference>
<dbReference type="RefSeq" id="WP_254087996.1">
    <property type="nucleotide sequence ID" value="NZ_JAHESE010000069.1"/>
</dbReference>
<protein>
    <submittedName>
        <fullName evidence="2">DNA binding domain-containing protein</fullName>
    </submittedName>
</protein>
<dbReference type="Proteomes" id="UP001319080">
    <property type="component" value="Unassembled WGS sequence"/>
</dbReference>
<dbReference type="EMBL" id="JAHESE010000069">
    <property type="protein sequence ID" value="MBT1712433.1"/>
    <property type="molecule type" value="Genomic_DNA"/>
</dbReference>
<name>A0AAP2E3K1_9BACT</name>
<dbReference type="InterPro" id="IPR007421">
    <property type="entry name" value="Schlafen_AlbA_2_dom"/>
</dbReference>
<organism evidence="2 3">
    <name type="scientific">Dawidia cretensis</name>
    <dbReference type="NCBI Taxonomy" id="2782350"/>
    <lineage>
        <taxon>Bacteria</taxon>
        <taxon>Pseudomonadati</taxon>
        <taxon>Bacteroidota</taxon>
        <taxon>Cytophagia</taxon>
        <taxon>Cytophagales</taxon>
        <taxon>Chryseotaleaceae</taxon>
        <taxon>Dawidia</taxon>
    </lineage>
</organism>
<evidence type="ECO:0000313" key="3">
    <source>
        <dbReference type="Proteomes" id="UP001319080"/>
    </source>
</evidence>
<sequence>MLFDIDQDIVEADIHKLVNERFEEGLTLEFKASGALSNSGDNKKELVKDVSAMANSAGGVVIYGILEKEHAAYALSPIDGNQFNKEWLENVIYSRIRRKIENIRIVPIRIGGKIEQTVYVIIVPESINAPHMADGKYYRRHNFQVLEMDEYEVRGAYSKQIRTTLAIEDIDVMKGDFHEVRLPGEVVKYSVVDLNYYLRVGIRNIGNSIENHFKIYASVPTSLIRDHSTVRDLKGKIDRHEGSNTILVAASNSPLFQNELATVLGFGIQITGKNKDDAINEVIKIKLYYSGGTDEMAISVSELITHRELSLGELIYHKKLEL</sequence>
<dbReference type="InterPro" id="IPR038461">
    <property type="entry name" value="Schlafen_AlbA_2_dom_sf"/>
</dbReference>
<dbReference type="AlphaFoldDB" id="A0AAP2E3K1"/>
<feature type="domain" description="Schlafen AlbA-2" evidence="1">
    <location>
        <begin position="24"/>
        <end position="146"/>
    </location>
</feature>